<sequence length="364" mass="39954">MARPVRLLPRRIVVFTALTWLPLLAFSLAEGRAFGTTTLPFLRDPSIHAKFLLALPLVLVAEVVLHNRLGEAVQEFKRRGIVTTDQEARFDDLVASALRLRDSILIELVLFAFAFVSLAWIWNRSIVPVETWIVDAGGGRAHLTGAGQWLVHVSAPIFQFLILRLYFRLFIWARLLWQVSKLPLRLLPSHPDRTCGLGFLEDGVPAFAPVLFAQAVAASGLIARRAQVEGTTVLAFKVDIAILVVALTIAVLLPLCTMIPKLLEQRRAGIYHYGGLGARCVREFEAKWLEGQAPPDEPFVGSPDISALADIGGGYQNVEGMRPAPMGLRTVITAAGAAAVPFLPLAFTIYSARDVAERLMKVLL</sequence>
<accession>A0ABS0B852</accession>
<keyword evidence="1" id="KW-1133">Transmembrane helix</keyword>
<name>A0ABS0B852_9GAMM</name>
<keyword evidence="1" id="KW-0812">Transmembrane</keyword>
<organism evidence="2 3">
    <name type="scientific">Lysobacter niastensis</name>
    <dbReference type="NCBI Taxonomy" id="380629"/>
    <lineage>
        <taxon>Bacteria</taxon>
        <taxon>Pseudomonadati</taxon>
        <taxon>Pseudomonadota</taxon>
        <taxon>Gammaproteobacteria</taxon>
        <taxon>Lysobacterales</taxon>
        <taxon>Lysobacteraceae</taxon>
        <taxon>Lysobacter</taxon>
    </lineage>
</organism>
<feature type="transmembrane region" description="Helical" evidence="1">
    <location>
        <begin position="234"/>
        <end position="257"/>
    </location>
</feature>
<evidence type="ECO:0000256" key="1">
    <source>
        <dbReference type="SAM" id="Phobius"/>
    </source>
</evidence>
<dbReference type="Proteomes" id="UP001429984">
    <property type="component" value="Unassembled WGS sequence"/>
</dbReference>
<reference evidence="2 3" key="1">
    <citation type="submission" date="2020-11" db="EMBL/GenBank/DDBJ databases">
        <title>Draft Genome Sequence and Secondary Metabolite Biosynthetic Potential of the Lysobacter niastensis Type strain DSM 18481.</title>
        <authorList>
            <person name="Turrini P."/>
            <person name="Artuso I."/>
            <person name="Tescari M."/>
            <person name="Lugli G.A."/>
            <person name="Frangipani E."/>
            <person name="Ventura M."/>
            <person name="Visca P."/>
        </authorList>
    </citation>
    <scope>NUCLEOTIDE SEQUENCE [LARGE SCALE GENOMIC DNA]</scope>
    <source>
        <strain evidence="2 3">DSM 18481</strain>
    </source>
</reference>
<keyword evidence="3" id="KW-1185">Reference proteome</keyword>
<comment type="caution">
    <text evidence="2">The sequence shown here is derived from an EMBL/GenBank/DDBJ whole genome shotgun (WGS) entry which is preliminary data.</text>
</comment>
<evidence type="ECO:0000313" key="2">
    <source>
        <dbReference type="EMBL" id="MBF6023826.1"/>
    </source>
</evidence>
<evidence type="ECO:0000313" key="3">
    <source>
        <dbReference type="Proteomes" id="UP001429984"/>
    </source>
</evidence>
<keyword evidence="1" id="KW-0472">Membrane</keyword>
<gene>
    <name evidence="2" type="ORF">IU514_07275</name>
</gene>
<dbReference type="RefSeq" id="WP_194930408.1">
    <property type="nucleotide sequence ID" value="NZ_JADLZT010000003.1"/>
</dbReference>
<feature type="transmembrane region" description="Helical" evidence="1">
    <location>
        <begin position="104"/>
        <end position="122"/>
    </location>
</feature>
<feature type="transmembrane region" description="Helical" evidence="1">
    <location>
        <begin position="47"/>
        <end position="69"/>
    </location>
</feature>
<dbReference type="EMBL" id="JADLZT010000003">
    <property type="protein sequence ID" value="MBF6023826.1"/>
    <property type="molecule type" value="Genomic_DNA"/>
</dbReference>
<proteinExistence type="predicted"/>
<protein>
    <submittedName>
        <fullName evidence="2">Uncharacterized protein</fullName>
    </submittedName>
</protein>
<feature type="transmembrane region" description="Helical" evidence="1">
    <location>
        <begin position="331"/>
        <end position="352"/>
    </location>
</feature>